<keyword evidence="3" id="KW-1185">Reference proteome</keyword>
<reference evidence="2" key="1">
    <citation type="submission" date="2023-10" db="EMBL/GenBank/DDBJ databases">
        <authorList>
            <person name="Chen Y."/>
            <person name="Shah S."/>
            <person name="Dougan E. K."/>
            <person name="Thang M."/>
            <person name="Chan C."/>
        </authorList>
    </citation>
    <scope>NUCLEOTIDE SEQUENCE [LARGE SCALE GENOMIC DNA]</scope>
</reference>
<accession>A0ABN9W2P6</accession>
<comment type="caution">
    <text evidence="2">The sequence shown here is derived from an EMBL/GenBank/DDBJ whole genome shotgun (WGS) entry which is preliminary data.</text>
</comment>
<evidence type="ECO:0000313" key="2">
    <source>
        <dbReference type="EMBL" id="CAK0880323.1"/>
    </source>
</evidence>
<feature type="region of interest" description="Disordered" evidence="1">
    <location>
        <begin position="1249"/>
        <end position="1297"/>
    </location>
</feature>
<evidence type="ECO:0000256" key="1">
    <source>
        <dbReference type="SAM" id="MobiDB-lite"/>
    </source>
</evidence>
<organism evidence="2 3">
    <name type="scientific">Prorocentrum cordatum</name>
    <dbReference type="NCBI Taxonomy" id="2364126"/>
    <lineage>
        <taxon>Eukaryota</taxon>
        <taxon>Sar</taxon>
        <taxon>Alveolata</taxon>
        <taxon>Dinophyceae</taxon>
        <taxon>Prorocentrales</taxon>
        <taxon>Prorocentraceae</taxon>
        <taxon>Prorocentrum</taxon>
    </lineage>
</organism>
<feature type="region of interest" description="Disordered" evidence="1">
    <location>
        <begin position="287"/>
        <end position="314"/>
    </location>
</feature>
<protein>
    <submittedName>
        <fullName evidence="2">Uncharacterized protein</fullName>
    </submittedName>
</protein>
<dbReference type="EMBL" id="CAUYUJ010018059">
    <property type="protein sequence ID" value="CAK0880323.1"/>
    <property type="molecule type" value="Genomic_DNA"/>
</dbReference>
<feature type="compositionally biased region" description="Gly residues" evidence="1">
    <location>
        <begin position="287"/>
        <end position="301"/>
    </location>
</feature>
<proteinExistence type="predicted"/>
<evidence type="ECO:0000313" key="3">
    <source>
        <dbReference type="Proteomes" id="UP001189429"/>
    </source>
</evidence>
<dbReference type="Proteomes" id="UP001189429">
    <property type="component" value="Unassembled WGS sequence"/>
</dbReference>
<gene>
    <name evidence="2" type="ORF">PCOR1329_LOCUS63487</name>
</gene>
<name>A0ABN9W2P6_9DINO</name>
<sequence>MSQSIPPRLAQGCELTPADIEKLRLDVHALHSAWARVIASGEQFDGCKFSKRPWSTPNPAVKDRGHKPTLVRCKPRSLACTHCNTCLRSHHSGEDKESLRQEISESPENQTVWIAKVKTKEDLANGLVPRTYTRGARKTITGKESCMLELKSNLGIFWPEDLWAKHRPDKPVLKKELKTIPTLGRGVIRDEEFGRPIGTTDVAKVRLAGPEHTSTVYDGHDTEESRRYWAIAQKRANISSSSATVHEEGQAPYTVHSVSFGGTQKKKSDDDDVDDVFQEMLELSIGPGSGKVSSGGGGGGTARPQAGKNRQHKGSLAMARLTKEVSTSEVALLNVQQMLRSLASSDSFETVTVKTIVALENKLSSRLSPALIQIYTESYVPEGGTAAAVPTGIDALGKLRSATEEIAAVKPLVVELHSPTKHADGGKKLYDLIRNLSDDSVAGKLTLKLPSALIEESIDRELAMFASDGRYDEFMSVLNCSARQPAPPTDGSEDPVSQRTGLCLNSVGANVRADVQTEKLLKYLVSILRVENNTDAFVKFMTSLQVGRALSAEMRAEFSDLVKIACPPMEMEVDEMTAVCARIKDTTDRRTCKPMTLLPSGIEVIASGARWIEQRAIDHTISAEFRDMLSNAEAVKQKTNTSSATYTVFTGDGKGVRLPDAQFWQVLHKQYCKVKDLASVVFTTRNNNAFNETLLMLNSTRELLSSTAKRIFDDGASELAAICHAKFLPSSGEPDTAALEDVVTKIDALLALPIYKASDISLHHVDVEGGEFVAAFEAGAEQRRSSMATLKSALPYLSDLKSRPWMSDISHAAADYIAVVDGDATALADFKKAWRAKPRQTGEAILQEKIAAAGEPLAKFIAAFADMNPSSDSEWFKAREAFDDAAQWGFETVLAFDESTEAFDTALAAASHLGQAFINQVHRLFDMAKQMPAGTASVRPFAQLCIAPTCAGAVVMRLRIASSSADRTVVMSEHIPDMCAMRVGLTQLIDAIAQLGGAQVAQVIERARGLVTMIRSQTHKKAQSSENAIKHEVGATAAAMSERLDAIKWTSELQQLLEDPASNRDALLERVTAATITPVIVGSKALRSALDTLDAEFFPPVLDQLPPDSMAAFKDDRARWTATLEAAKAAANQLTAVLALFRPLKVGETRQALAERVLKVSDSLPPVIRSLLLKAAGDCPTAAAVREAESAASSTKAAEPPPKLSDIAKELDAQVGGPANLKRAASKSGATKVARPRIEAATAELRSRLGQEFDDDAAATPKPKAKPKASGKKAAGNGKRKAAKTAGSSLDVWLCKS</sequence>